<feature type="domain" description="ZSWIM1/3 RNaseH-like" evidence="1">
    <location>
        <begin position="64"/>
        <end position="182"/>
    </location>
</feature>
<organism evidence="2">
    <name type="scientific">Capitella teleta</name>
    <name type="common">Polychaete worm</name>
    <dbReference type="NCBI Taxonomy" id="283909"/>
    <lineage>
        <taxon>Eukaryota</taxon>
        <taxon>Metazoa</taxon>
        <taxon>Spiralia</taxon>
        <taxon>Lophotrochozoa</taxon>
        <taxon>Annelida</taxon>
        <taxon>Polychaeta</taxon>
        <taxon>Sedentaria</taxon>
        <taxon>Scolecida</taxon>
        <taxon>Capitellidae</taxon>
        <taxon>Capitella</taxon>
    </lineage>
</organism>
<reference evidence="2 4" key="2">
    <citation type="journal article" date="2013" name="Nature">
        <title>Insights into bilaterian evolution from three spiralian genomes.</title>
        <authorList>
            <person name="Simakov O."/>
            <person name="Marletaz F."/>
            <person name="Cho S.J."/>
            <person name="Edsinger-Gonzales E."/>
            <person name="Havlak P."/>
            <person name="Hellsten U."/>
            <person name="Kuo D.H."/>
            <person name="Larsson T."/>
            <person name="Lv J."/>
            <person name="Arendt D."/>
            <person name="Savage R."/>
            <person name="Osoegawa K."/>
            <person name="de Jong P."/>
            <person name="Grimwood J."/>
            <person name="Chapman J.A."/>
            <person name="Shapiro H."/>
            <person name="Aerts A."/>
            <person name="Otillar R.P."/>
            <person name="Terry A.Y."/>
            <person name="Boore J.L."/>
            <person name="Grigoriev I.V."/>
            <person name="Lindberg D.R."/>
            <person name="Seaver E.C."/>
            <person name="Weisblat D.A."/>
            <person name="Putnam N.H."/>
            <person name="Rokhsar D.S."/>
        </authorList>
    </citation>
    <scope>NUCLEOTIDE SEQUENCE</scope>
    <source>
        <strain evidence="2 4">I ESC-2004</strain>
    </source>
</reference>
<evidence type="ECO:0000259" key="1">
    <source>
        <dbReference type="Pfam" id="PF21056"/>
    </source>
</evidence>
<evidence type="ECO:0000313" key="4">
    <source>
        <dbReference type="Proteomes" id="UP000014760"/>
    </source>
</evidence>
<evidence type="ECO:0000313" key="2">
    <source>
        <dbReference type="EMBL" id="ELU10241.1"/>
    </source>
</evidence>
<keyword evidence="4" id="KW-1185">Reference proteome</keyword>
<evidence type="ECO:0000313" key="3">
    <source>
        <dbReference type="EnsemblMetazoa" id="CapteP184925"/>
    </source>
</evidence>
<dbReference type="HOGENOM" id="CLU_491123_0_0_1"/>
<dbReference type="EMBL" id="AMQN01020764">
    <property type="status" value="NOT_ANNOTATED_CDS"/>
    <property type="molecule type" value="Genomic_DNA"/>
</dbReference>
<dbReference type="EMBL" id="AMQN01020765">
    <property type="status" value="NOT_ANNOTATED_CDS"/>
    <property type="molecule type" value="Genomic_DNA"/>
</dbReference>
<gene>
    <name evidence="2" type="ORF">CAPTEDRAFT_184925</name>
</gene>
<dbReference type="Pfam" id="PF21056">
    <property type="entry name" value="ZSWIM1-3_RNaseH-like"/>
    <property type="match status" value="1"/>
</dbReference>
<dbReference type="OrthoDB" id="6159417at2759"/>
<dbReference type="STRING" id="283909.R7V1P6"/>
<dbReference type="PANTHER" id="PTHR31569:SF4">
    <property type="entry name" value="SWIM-TYPE DOMAIN-CONTAINING PROTEIN"/>
    <property type="match status" value="1"/>
</dbReference>
<protein>
    <recommendedName>
        <fullName evidence="1">ZSWIM1/3 RNaseH-like domain-containing protein</fullName>
    </recommendedName>
</protein>
<dbReference type="AlphaFoldDB" id="R7V1P6"/>
<accession>R7V1P6</accession>
<proteinExistence type="predicted"/>
<reference evidence="4" key="1">
    <citation type="submission" date="2012-12" db="EMBL/GenBank/DDBJ databases">
        <authorList>
            <person name="Hellsten U."/>
            <person name="Grimwood J."/>
            <person name="Chapman J.A."/>
            <person name="Shapiro H."/>
            <person name="Aerts A."/>
            <person name="Otillar R.P."/>
            <person name="Terry A.Y."/>
            <person name="Boore J.L."/>
            <person name="Simakov O."/>
            <person name="Marletaz F."/>
            <person name="Cho S.-J."/>
            <person name="Edsinger-Gonzales E."/>
            <person name="Havlak P."/>
            <person name="Kuo D.-H."/>
            <person name="Larsson T."/>
            <person name="Lv J."/>
            <person name="Arendt D."/>
            <person name="Savage R."/>
            <person name="Osoegawa K."/>
            <person name="de Jong P."/>
            <person name="Lindberg D.R."/>
            <person name="Seaver E.C."/>
            <person name="Weisblat D.A."/>
            <person name="Putnam N.H."/>
            <person name="Grigoriev I.V."/>
            <person name="Rokhsar D.S."/>
        </authorList>
    </citation>
    <scope>NUCLEOTIDE SEQUENCE</scope>
    <source>
        <strain evidence="4">I ESC-2004</strain>
    </source>
</reference>
<sequence length="555" mass="61689">MTHTLQDVITSMPSASNRDLQDFIQQSTEANPAKDLHNLRSKMRHATADDEATKIEQTLNVILDEGGSVEINTSEGGDLHYIAFMTAQMKDMCSKHPELLVMDVTYKCKKNCYPLLNVLCIDSEGKGIPVYHVFLVENKENISHALTFFAAQYDSGNTRTFFIDKDMSEKFAINQAFLYASVRLCSFHVSQAVKRALQGHKVQTKLIDCLLGLFKQMREALDESTYLEVPYACLPCDYNHAESYHQKIKSTQRLNAKVTLSSALTDLLRFDARVTRCRQASSYINQMTYHYSTTVRSPVVSKIMNDLTPFASDLVCQQLSLAERFTCNVSPSDDGFFLMKYGAADLANKLELFEALFNHVLHDRQVSIISVLSPTADQLAQSEATVTVVPQADVQAVSAAPNTVASILPLPPATVAASSHPAISLGNINIPNRRGLKRKVPVPSVFAEKSDAEQIELMVSSCVVDINIVPPYESDNIKSLDDLHSLCTNENVDLNRICGKFTRAWRLAPLCSLQSVTPYSVCTVQLCRARLLVTCPPIQSVAPNSHFSYLERDSQ</sequence>
<dbReference type="InterPro" id="IPR052579">
    <property type="entry name" value="Zinc_finger_SWIM"/>
</dbReference>
<dbReference type="Proteomes" id="UP000014760">
    <property type="component" value="Unassembled WGS sequence"/>
</dbReference>
<name>R7V1P6_CAPTE</name>
<dbReference type="InterPro" id="IPR048324">
    <property type="entry name" value="ZSWIM1-3_RNaseH-like"/>
</dbReference>
<dbReference type="EnsemblMetazoa" id="CapteT184925">
    <property type="protein sequence ID" value="CapteP184925"/>
    <property type="gene ID" value="CapteG184925"/>
</dbReference>
<dbReference type="EMBL" id="KB297654">
    <property type="protein sequence ID" value="ELU10241.1"/>
    <property type="molecule type" value="Genomic_DNA"/>
</dbReference>
<dbReference type="PANTHER" id="PTHR31569">
    <property type="entry name" value="SWIM-TYPE DOMAIN-CONTAINING PROTEIN"/>
    <property type="match status" value="1"/>
</dbReference>
<reference evidence="3" key="3">
    <citation type="submission" date="2015-06" db="UniProtKB">
        <authorList>
            <consortium name="EnsemblMetazoa"/>
        </authorList>
    </citation>
    <scope>IDENTIFICATION</scope>
</reference>